<reference evidence="1" key="1">
    <citation type="journal article" date="2020" name="Nature">
        <title>Giant virus diversity and host interactions through global metagenomics.</title>
        <authorList>
            <person name="Schulz F."/>
            <person name="Roux S."/>
            <person name="Paez-Espino D."/>
            <person name="Jungbluth S."/>
            <person name="Walsh D.A."/>
            <person name="Denef V.J."/>
            <person name="McMahon K.D."/>
            <person name="Konstantinidis K.T."/>
            <person name="Eloe-Fadrosh E.A."/>
            <person name="Kyrpides N.C."/>
            <person name="Woyke T."/>
        </authorList>
    </citation>
    <scope>NUCLEOTIDE SEQUENCE</scope>
    <source>
        <strain evidence="1">GVMAG-M-3300023184-178</strain>
    </source>
</reference>
<organism evidence="1">
    <name type="scientific">viral metagenome</name>
    <dbReference type="NCBI Taxonomy" id="1070528"/>
    <lineage>
        <taxon>unclassified sequences</taxon>
        <taxon>metagenomes</taxon>
        <taxon>organismal metagenomes</taxon>
    </lineage>
</organism>
<proteinExistence type="predicted"/>
<dbReference type="AlphaFoldDB" id="A0A6C0HY61"/>
<accession>A0A6C0HY61</accession>
<dbReference type="EMBL" id="MN740031">
    <property type="protein sequence ID" value="QHT85055.1"/>
    <property type="molecule type" value="Genomic_DNA"/>
</dbReference>
<protein>
    <submittedName>
        <fullName evidence="1">Uncharacterized protein</fullName>
    </submittedName>
</protein>
<evidence type="ECO:0000313" key="1">
    <source>
        <dbReference type="EMBL" id="QHT85055.1"/>
    </source>
</evidence>
<name>A0A6C0HY61_9ZZZZ</name>
<sequence length="112" mass="13066">MAAYSNQLFEQLGITGRIIELGKRFNEIDKMAAEDVNVLIEEEAVDDTADVDISELTEESVIEDSDDEYYYEMNTDGIYDNDYYYAEQEVSRLEFVQDKYAEFAREFGYESD</sequence>